<evidence type="ECO:0000313" key="1">
    <source>
        <dbReference type="EMBL" id="MDI6097165.1"/>
    </source>
</evidence>
<name>A0ABT6WBR5_9ACTN</name>
<reference evidence="1 2" key="1">
    <citation type="submission" date="2023-05" db="EMBL/GenBank/DDBJ databases">
        <title>Actinoplanes sp. NEAU-A12 genome sequencing.</title>
        <authorList>
            <person name="Wang Z.-S."/>
        </authorList>
    </citation>
    <scope>NUCLEOTIDE SEQUENCE [LARGE SCALE GENOMIC DNA]</scope>
    <source>
        <strain evidence="1 2">NEAU-A12</strain>
    </source>
</reference>
<proteinExistence type="predicted"/>
<keyword evidence="2" id="KW-1185">Reference proteome</keyword>
<dbReference type="Proteomes" id="UP001241758">
    <property type="component" value="Unassembled WGS sequence"/>
</dbReference>
<accession>A0ABT6WBR5</accession>
<organism evidence="1 2">
    <name type="scientific">Actinoplanes sandaracinus</name>
    <dbReference type="NCBI Taxonomy" id="3045177"/>
    <lineage>
        <taxon>Bacteria</taxon>
        <taxon>Bacillati</taxon>
        <taxon>Actinomycetota</taxon>
        <taxon>Actinomycetes</taxon>
        <taxon>Micromonosporales</taxon>
        <taxon>Micromonosporaceae</taxon>
        <taxon>Actinoplanes</taxon>
    </lineage>
</organism>
<gene>
    <name evidence="1" type="ORF">QLQ12_00895</name>
</gene>
<dbReference type="EMBL" id="JASCTH010000001">
    <property type="protein sequence ID" value="MDI6097165.1"/>
    <property type="molecule type" value="Genomic_DNA"/>
</dbReference>
<sequence>MRSSLWERVPSSRPFLITAELAEVRAVMSLAAMTPDRYITEAFLHGMLPGALEAVLGNHDLELSDWSCPSTRRAPLS</sequence>
<dbReference type="RefSeq" id="WP_282756403.1">
    <property type="nucleotide sequence ID" value="NZ_JASCTH010000001.1"/>
</dbReference>
<protein>
    <submittedName>
        <fullName evidence="1">Uncharacterized protein</fullName>
    </submittedName>
</protein>
<comment type="caution">
    <text evidence="1">The sequence shown here is derived from an EMBL/GenBank/DDBJ whole genome shotgun (WGS) entry which is preliminary data.</text>
</comment>
<evidence type="ECO:0000313" key="2">
    <source>
        <dbReference type="Proteomes" id="UP001241758"/>
    </source>
</evidence>